<feature type="region of interest" description="Disordered" evidence="1">
    <location>
        <begin position="138"/>
        <end position="197"/>
    </location>
</feature>
<keyword evidence="3" id="KW-0255">Endonuclease</keyword>
<dbReference type="Proteomes" id="UP000652763">
    <property type="component" value="Unassembled WGS sequence"/>
</dbReference>
<feature type="region of interest" description="Disordered" evidence="1">
    <location>
        <begin position="29"/>
        <end position="117"/>
    </location>
</feature>
<reference evidence="3 4" key="1">
    <citation type="submission" date="2020-08" db="EMBL/GenBank/DDBJ databases">
        <title>A Genomic Blueprint of the Chicken Gut Microbiome.</title>
        <authorList>
            <person name="Gilroy R."/>
            <person name="Ravi A."/>
            <person name="Getino M."/>
            <person name="Pursley I."/>
            <person name="Horton D.L."/>
            <person name="Alikhan N.-F."/>
            <person name="Baker D."/>
            <person name="Gharbi K."/>
            <person name="Hall N."/>
            <person name="Watson M."/>
            <person name="Adriaenssens E.M."/>
            <person name="Foster-Nyarko E."/>
            <person name="Jarju S."/>
            <person name="Secka A."/>
            <person name="Antonio M."/>
            <person name="Oren A."/>
            <person name="Chaudhuri R."/>
            <person name="La Ragione R.M."/>
            <person name="Hildebrand F."/>
            <person name="Pallen M.J."/>
        </authorList>
    </citation>
    <scope>NUCLEOTIDE SEQUENCE [LARGE SCALE GENOMIC DNA]</scope>
    <source>
        <strain evidence="3 4">Sa2BUA2</strain>
    </source>
</reference>
<dbReference type="SMART" id="SM00507">
    <property type="entry name" value="HNHc"/>
    <property type="match status" value="1"/>
</dbReference>
<dbReference type="InterPro" id="IPR002711">
    <property type="entry name" value="HNH"/>
</dbReference>
<feature type="domain" description="HNH nuclease" evidence="2">
    <location>
        <begin position="223"/>
        <end position="273"/>
    </location>
</feature>
<protein>
    <submittedName>
        <fullName evidence="3">HNH endonuclease</fullName>
    </submittedName>
</protein>
<evidence type="ECO:0000313" key="3">
    <source>
        <dbReference type="EMBL" id="MBD8045087.1"/>
    </source>
</evidence>
<keyword evidence="4" id="KW-1185">Reference proteome</keyword>
<proteinExistence type="predicted"/>
<keyword evidence="3" id="KW-0378">Hydrolase</keyword>
<dbReference type="RefSeq" id="WP_191748698.1">
    <property type="nucleotide sequence ID" value="NZ_JACSQC010000008.1"/>
</dbReference>
<dbReference type="EMBL" id="JACSQC010000008">
    <property type="protein sequence ID" value="MBD8045087.1"/>
    <property type="molecule type" value="Genomic_DNA"/>
</dbReference>
<dbReference type="Pfam" id="PF01844">
    <property type="entry name" value="HNH"/>
    <property type="match status" value="1"/>
</dbReference>
<sequence>ITGQATAAQVPVQVQLVMTDRTLFPSVFEPEQAGPGASGSTIPEYQAFPTLDQAPDPVPADPSAAAVASTSAPNAAAENVRPVGAAGQRTGHLPSGNRMTGPPVTAPSTPPRDEPAYFPGYGIVPGQWARDLITDALRGQGPDLASNNHRPEQHIPPGDRIPPYRHNPPEQPNPNQDVPASNGRDANDESRNPARVTLRRLFLDPESRELIAMDSKARYFPPGLARLIRTRDQTCRTPWCDAPIRHIDHIRPYSEAGPTSYTNGQGLCEACNHAKEAPGWTAESTCIPGQRHTVRTVTPTGHAYRSTAPPLLHGTATSRGRPVNR</sequence>
<dbReference type="Gene3D" id="1.10.30.50">
    <property type="match status" value="1"/>
</dbReference>
<name>A0ABR8YLR7_9MICC</name>
<organism evidence="3 4">
    <name type="scientific">Arthrobacter pullicola</name>
    <dbReference type="NCBI Taxonomy" id="2762224"/>
    <lineage>
        <taxon>Bacteria</taxon>
        <taxon>Bacillati</taxon>
        <taxon>Actinomycetota</taxon>
        <taxon>Actinomycetes</taxon>
        <taxon>Micrococcales</taxon>
        <taxon>Micrococcaceae</taxon>
        <taxon>Arthrobacter</taxon>
    </lineage>
</organism>
<gene>
    <name evidence="3" type="ORF">H9638_14840</name>
</gene>
<accession>A0ABR8YLR7</accession>
<feature type="non-terminal residue" evidence="3">
    <location>
        <position position="1"/>
    </location>
</feature>
<evidence type="ECO:0000259" key="2">
    <source>
        <dbReference type="SMART" id="SM00507"/>
    </source>
</evidence>
<dbReference type="CDD" id="cd00085">
    <property type="entry name" value="HNHc"/>
    <property type="match status" value="1"/>
</dbReference>
<evidence type="ECO:0000313" key="4">
    <source>
        <dbReference type="Proteomes" id="UP000652763"/>
    </source>
</evidence>
<feature type="region of interest" description="Disordered" evidence="1">
    <location>
        <begin position="301"/>
        <end position="325"/>
    </location>
</feature>
<comment type="caution">
    <text evidence="3">The sequence shown here is derived from an EMBL/GenBank/DDBJ whole genome shotgun (WGS) entry which is preliminary data.</text>
</comment>
<keyword evidence="3" id="KW-0540">Nuclease</keyword>
<evidence type="ECO:0000256" key="1">
    <source>
        <dbReference type="SAM" id="MobiDB-lite"/>
    </source>
</evidence>
<dbReference type="InterPro" id="IPR003615">
    <property type="entry name" value="HNH_nuc"/>
</dbReference>
<dbReference type="GO" id="GO:0004519">
    <property type="term" value="F:endonuclease activity"/>
    <property type="evidence" value="ECO:0007669"/>
    <property type="project" value="UniProtKB-KW"/>
</dbReference>
<feature type="compositionally biased region" description="Low complexity" evidence="1">
    <location>
        <begin position="61"/>
        <end position="77"/>
    </location>
</feature>